<reference evidence="1 2" key="1">
    <citation type="submission" date="2018-06" db="EMBL/GenBank/DDBJ databases">
        <authorList>
            <consortium name="Pathogen Informatics"/>
            <person name="Doyle S."/>
        </authorList>
    </citation>
    <scope>NUCLEOTIDE SEQUENCE [LARGE SCALE GENOMIC DNA]</scope>
    <source>
        <strain evidence="1 2">NCTC12120</strain>
    </source>
</reference>
<organism evidence="1 2">
    <name type="scientific">Cedecea neteri</name>
    <dbReference type="NCBI Taxonomy" id="158822"/>
    <lineage>
        <taxon>Bacteria</taxon>
        <taxon>Pseudomonadati</taxon>
        <taxon>Pseudomonadota</taxon>
        <taxon>Gammaproteobacteria</taxon>
        <taxon>Enterobacterales</taxon>
        <taxon>Enterobacteriaceae</taxon>
        <taxon>Cedecea</taxon>
    </lineage>
</organism>
<evidence type="ECO:0000313" key="2">
    <source>
        <dbReference type="Proteomes" id="UP000251197"/>
    </source>
</evidence>
<sequence length="44" mass="4917">MSTKNQSRYGELNQTYVHGITRTIDRALKTVSSSIGYKSRSALP</sequence>
<dbReference type="Proteomes" id="UP000251197">
    <property type="component" value="Unassembled WGS sequence"/>
</dbReference>
<proteinExistence type="predicted"/>
<evidence type="ECO:0000313" key="1">
    <source>
        <dbReference type="EMBL" id="SQA96930.1"/>
    </source>
</evidence>
<dbReference type="AlphaFoldDB" id="A0A2X2V4R9"/>
<protein>
    <submittedName>
        <fullName evidence="1">Uncharacterized protein</fullName>
    </submittedName>
</protein>
<name>A0A2X2V4R9_9ENTR</name>
<accession>A0A2X2V4R9</accession>
<gene>
    <name evidence="1" type="ORF">NCTC12120_00702</name>
</gene>
<dbReference type="EMBL" id="UAVU01000003">
    <property type="protein sequence ID" value="SQA96930.1"/>
    <property type="molecule type" value="Genomic_DNA"/>
</dbReference>